<dbReference type="Gene3D" id="3.40.50.300">
    <property type="entry name" value="P-loop containing nucleotide triphosphate hydrolases"/>
    <property type="match status" value="1"/>
</dbReference>
<organism evidence="10 11">
    <name type="scientific">Paenibacillus sambharensis</name>
    <dbReference type="NCBI Taxonomy" id="1803190"/>
    <lineage>
        <taxon>Bacteria</taxon>
        <taxon>Bacillati</taxon>
        <taxon>Bacillota</taxon>
        <taxon>Bacilli</taxon>
        <taxon>Bacillales</taxon>
        <taxon>Paenibacillaceae</taxon>
        <taxon>Paenibacillus</taxon>
    </lineage>
</organism>
<dbReference type="CDD" id="cd05387">
    <property type="entry name" value="BY-kinase"/>
    <property type="match status" value="1"/>
</dbReference>
<dbReference type="GO" id="GO:0005524">
    <property type="term" value="F:ATP binding"/>
    <property type="evidence" value="ECO:0007669"/>
    <property type="project" value="UniProtKB-KW"/>
</dbReference>
<dbReference type="InterPro" id="IPR025669">
    <property type="entry name" value="AAA_dom"/>
</dbReference>
<dbReference type="PANTHER" id="PTHR32309:SF13">
    <property type="entry name" value="FERRIC ENTEROBACTIN TRANSPORT PROTEIN FEPE"/>
    <property type="match status" value="1"/>
</dbReference>
<evidence type="ECO:0000256" key="6">
    <source>
        <dbReference type="ARBA" id="ARBA00022840"/>
    </source>
</evidence>
<sequence>MLRQNLKQAMVTEINPFSPVSESFRALRTHLQFVNQDEPLRVITAASAASGEGKTTTLVNLAIAYAQEGKRVVLIDGDMRRPNLHHVFAESNHVGLSNCLRDKLEATEVMRSTAIGGLFLIPSGPIPHNPAELLASRQMRELVEQLKGKADVVLIDGPPVLAVTDSKLIASYCDGVVLVVHTSKSKRELVKKAKEQLEAVKARVLGVVLNGQKHQANKSVYQYERAAK</sequence>
<dbReference type="AlphaFoldDB" id="A0A2W1LLX1"/>
<dbReference type="InterPro" id="IPR050445">
    <property type="entry name" value="Bact_polysacc_biosynth/exp"/>
</dbReference>
<dbReference type="InterPro" id="IPR005702">
    <property type="entry name" value="Wzc-like_C"/>
</dbReference>
<keyword evidence="4" id="KW-0547">Nucleotide-binding</keyword>
<dbReference type="InterPro" id="IPR027417">
    <property type="entry name" value="P-loop_NTPase"/>
</dbReference>
<evidence type="ECO:0000313" key="10">
    <source>
        <dbReference type="EMBL" id="PZD95514.1"/>
    </source>
</evidence>
<keyword evidence="5" id="KW-0418">Kinase</keyword>
<dbReference type="GO" id="GO:0004715">
    <property type="term" value="F:non-membrane spanning protein tyrosine kinase activity"/>
    <property type="evidence" value="ECO:0007669"/>
    <property type="project" value="UniProtKB-EC"/>
</dbReference>
<dbReference type="FunFam" id="3.40.50.300:FF:000527">
    <property type="entry name" value="Tyrosine-protein kinase etk"/>
    <property type="match status" value="1"/>
</dbReference>
<dbReference type="GO" id="GO:0042802">
    <property type="term" value="F:identical protein binding"/>
    <property type="evidence" value="ECO:0007669"/>
    <property type="project" value="UniProtKB-ARBA"/>
</dbReference>
<dbReference type="SUPFAM" id="SSF52540">
    <property type="entry name" value="P-loop containing nucleoside triphosphate hydrolases"/>
    <property type="match status" value="1"/>
</dbReference>
<dbReference type="OrthoDB" id="9794577at2"/>
<accession>A0A2W1LLX1</accession>
<dbReference type="EMBL" id="QKRB01000044">
    <property type="protein sequence ID" value="PZD95514.1"/>
    <property type="molecule type" value="Genomic_DNA"/>
</dbReference>
<keyword evidence="7" id="KW-0829">Tyrosine-protein kinase</keyword>
<proteinExistence type="inferred from homology"/>
<evidence type="ECO:0000256" key="5">
    <source>
        <dbReference type="ARBA" id="ARBA00022777"/>
    </source>
</evidence>
<comment type="caution">
    <text evidence="10">The sequence shown here is derived from an EMBL/GenBank/DDBJ whole genome shotgun (WGS) entry which is preliminary data.</text>
</comment>
<feature type="domain" description="AAA" evidence="9">
    <location>
        <begin position="41"/>
        <end position="187"/>
    </location>
</feature>
<reference evidence="10 11" key="1">
    <citation type="submission" date="2018-06" db="EMBL/GenBank/DDBJ databases">
        <title>Paenibacillus imtechensis sp. nov.</title>
        <authorList>
            <person name="Pinnaka A.K."/>
            <person name="Singh H."/>
            <person name="Kaur M."/>
        </authorList>
    </citation>
    <scope>NUCLEOTIDE SEQUENCE [LARGE SCALE GENOMIC DNA]</scope>
    <source>
        <strain evidence="10 11">SMB1</strain>
    </source>
</reference>
<dbReference type="RefSeq" id="WP_111147144.1">
    <property type="nucleotide sequence ID" value="NZ_QKRB01000044.1"/>
</dbReference>
<dbReference type="Pfam" id="PF13614">
    <property type="entry name" value="AAA_31"/>
    <property type="match status" value="1"/>
</dbReference>
<evidence type="ECO:0000256" key="7">
    <source>
        <dbReference type="ARBA" id="ARBA00023137"/>
    </source>
</evidence>
<comment type="similarity">
    <text evidence="1">Belongs to the CpsD/CapB family.</text>
</comment>
<keyword evidence="3" id="KW-0808">Transferase</keyword>
<gene>
    <name evidence="10" type="ORF">DNH61_13360</name>
</gene>
<evidence type="ECO:0000256" key="1">
    <source>
        <dbReference type="ARBA" id="ARBA00007316"/>
    </source>
</evidence>
<name>A0A2W1LLX1_9BACL</name>
<keyword evidence="11" id="KW-1185">Reference proteome</keyword>
<evidence type="ECO:0000256" key="8">
    <source>
        <dbReference type="ARBA" id="ARBA00051245"/>
    </source>
</evidence>
<evidence type="ECO:0000256" key="3">
    <source>
        <dbReference type="ARBA" id="ARBA00022679"/>
    </source>
</evidence>
<evidence type="ECO:0000313" key="11">
    <source>
        <dbReference type="Proteomes" id="UP000249522"/>
    </source>
</evidence>
<dbReference type="Proteomes" id="UP000249522">
    <property type="component" value="Unassembled WGS sequence"/>
</dbReference>
<dbReference type="PANTHER" id="PTHR32309">
    <property type="entry name" value="TYROSINE-PROTEIN KINASE"/>
    <property type="match status" value="1"/>
</dbReference>
<comment type="catalytic activity">
    <reaction evidence="8">
        <text>L-tyrosyl-[protein] + ATP = O-phospho-L-tyrosyl-[protein] + ADP + H(+)</text>
        <dbReference type="Rhea" id="RHEA:10596"/>
        <dbReference type="Rhea" id="RHEA-COMP:10136"/>
        <dbReference type="Rhea" id="RHEA-COMP:20101"/>
        <dbReference type="ChEBI" id="CHEBI:15378"/>
        <dbReference type="ChEBI" id="CHEBI:30616"/>
        <dbReference type="ChEBI" id="CHEBI:46858"/>
        <dbReference type="ChEBI" id="CHEBI:61978"/>
        <dbReference type="ChEBI" id="CHEBI:456216"/>
        <dbReference type="EC" id="2.7.10.2"/>
    </reaction>
</comment>
<protein>
    <recommendedName>
        <fullName evidence="2">non-specific protein-tyrosine kinase</fullName>
        <ecNumber evidence="2">2.7.10.2</ecNumber>
    </recommendedName>
</protein>
<keyword evidence="6" id="KW-0067">ATP-binding</keyword>
<evidence type="ECO:0000256" key="4">
    <source>
        <dbReference type="ARBA" id="ARBA00022741"/>
    </source>
</evidence>
<evidence type="ECO:0000259" key="9">
    <source>
        <dbReference type="Pfam" id="PF13614"/>
    </source>
</evidence>
<evidence type="ECO:0000256" key="2">
    <source>
        <dbReference type="ARBA" id="ARBA00011903"/>
    </source>
</evidence>
<dbReference type="EC" id="2.7.10.2" evidence="2"/>
<dbReference type="NCBIfam" id="TIGR01007">
    <property type="entry name" value="eps_fam"/>
    <property type="match status" value="1"/>
</dbReference>
<dbReference type="GO" id="GO:0005886">
    <property type="term" value="C:plasma membrane"/>
    <property type="evidence" value="ECO:0007669"/>
    <property type="project" value="TreeGrafter"/>
</dbReference>